<dbReference type="GO" id="GO:0005886">
    <property type="term" value="C:plasma membrane"/>
    <property type="evidence" value="ECO:0007669"/>
    <property type="project" value="UniProtKB-SubCell"/>
</dbReference>
<dbReference type="AlphaFoldDB" id="A0AAU8PU89"/>
<comment type="similarity">
    <text evidence="2">Belongs to the binding-protein-dependent transport system permease family. FecCD subfamily.</text>
</comment>
<gene>
    <name evidence="9" type="ORF">CP258_10180</name>
</gene>
<evidence type="ECO:0000256" key="4">
    <source>
        <dbReference type="ARBA" id="ARBA00022475"/>
    </source>
</evidence>
<dbReference type="Gene3D" id="1.10.3470.10">
    <property type="entry name" value="ABC transporter involved in vitamin B12 uptake, BtuC"/>
    <property type="match status" value="1"/>
</dbReference>
<dbReference type="Pfam" id="PF01032">
    <property type="entry name" value="FecCD"/>
    <property type="match status" value="1"/>
</dbReference>
<feature type="transmembrane region" description="Helical" evidence="8">
    <location>
        <begin position="125"/>
        <end position="151"/>
    </location>
</feature>
<dbReference type="PANTHER" id="PTHR30472:SF25">
    <property type="entry name" value="ABC TRANSPORTER PERMEASE PROTEIN MJ0876-RELATED"/>
    <property type="match status" value="1"/>
</dbReference>
<dbReference type="Proteomes" id="UP000006465">
    <property type="component" value="Chromosome"/>
</dbReference>
<proteinExistence type="inferred from homology"/>
<dbReference type="InterPro" id="IPR000522">
    <property type="entry name" value="ABC_transptr_permease_BtuC"/>
</dbReference>
<evidence type="ECO:0000313" key="9">
    <source>
        <dbReference type="EMBL" id="AFK17602.2"/>
    </source>
</evidence>
<evidence type="ECO:0000256" key="6">
    <source>
        <dbReference type="ARBA" id="ARBA00022989"/>
    </source>
</evidence>
<dbReference type="FunFam" id="1.10.3470.10:FF:000001">
    <property type="entry name" value="Vitamin B12 ABC transporter permease BtuC"/>
    <property type="match status" value="1"/>
</dbReference>
<keyword evidence="4" id="KW-1003">Cell membrane</keyword>
<dbReference type="SUPFAM" id="SSF81345">
    <property type="entry name" value="ABC transporter involved in vitamin B12 uptake, BtuC"/>
    <property type="match status" value="1"/>
</dbReference>
<dbReference type="PANTHER" id="PTHR30472">
    <property type="entry name" value="FERRIC ENTEROBACTIN TRANSPORT SYSTEM PERMEASE PROTEIN"/>
    <property type="match status" value="1"/>
</dbReference>
<evidence type="ECO:0000256" key="1">
    <source>
        <dbReference type="ARBA" id="ARBA00004651"/>
    </source>
</evidence>
<dbReference type="CDD" id="cd06550">
    <property type="entry name" value="TM_ABC_iron-siderophores_like"/>
    <property type="match status" value="1"/>
</dbReference>
<feature type="transmembrane region" description="Helical" evidence="8">
    <location>
        <begin position="163"/>
        <end position="183"/>
    </location>
</feature>
<evidence type="ECO:0000256" key="2">
    <source>
        <dbReference type="ARBA" id="ARBA00007935"/>
    </source>
</evidence>
<feature type="transmembrane region" description="Helical" evidence="8">
    <location>
        <begin position="251"/>
        <end position="277"/>
    </location>
</feature>
<feature type="transmembrane region" description="Helical" evidence="8">
    <location>
        <begin position="12"/>
        <end position="39"/>
    </location>
</feature>
<evidence type="ECO:0000256" key="8">
    <source>
        <dbReference type="SAM" id="Phobius"/>
    </source>
</evidence>
<dbReference type="EMBL" id="CP003540">
    <property type="protein sequence ID" value="AFK17602.2"/>
    <property type="molecule type" value="Genomic_DNA"/>
</dbReference>
<feature type="transmembrane region" description="Helical" evidence="8">
    <location>
        <begin position="289"/>
        <end position="307"/>
    </location>
</feature>
<evidence type="ECO:0000313" key="10">
    <source>
        <dbReference type="Proteomes" id="UP000006465"/>
    </source>
</evidence>
<reference evidence="9 10" key="1">
    <citation type="journal article" date="2013" name="J. Biotechnol.">
        <title>Genome sequence of Corynebacterium pseudotuberculosis biovar equi strain 258 and prediction of antigenic targets to improve biotechnological vaccine production.</title>
        <authorList>
            <person name="Soares S.C."/>
            <person name="Trost E."/>
            <person name="Ramos R.T."/>
            <person name="Carneiro A.R."/>
            <person name="Santos A.R."/>
            <person name="Pinto A.C."/>
            <person name="Barbosa E."/>
            <person name="Aburjaile F."/>
            <person name="Ali A."/>
            <person name="Diniz C.A."/>
            <person name="Hassan S.S."/>
            <person name="Fiaux K."/>
            <person name="Guimaraes L.C."/>
            <person name="Bakhtiar S.M."/>
            <person name="Pereira U."/>
            <person name="Almeida S.S."/>
            <person name="Abreu V.A."/>
            <person name="Rocha F.S."/>
            <person name="Dorella F.A."/>
            <person name="Miyoshi A."/>
            <person name="Silva A."/>
            <person name="Azevedo V."/>
            <person name="Tauch A."/>
        </authorList>
    </citation>
    <scope>NUCLEOTIDE SEQUENCE [LARGE SCALE GENOMIC DNA]</scope>
    <source>
        <strain evidence="9 10">258</strain>
    </source>
</reference>
<sequence>MREQTLKNPRTLCPVIIVFSVIALGCVIIAATLVGAVGIGPEDVIREFLGGQALSERHHAIVLNVRLPRVMLAVIVGAVLATAGATYQAVFHNPLADPYLLGVSAGAGLGVTLAVIFGATMGLGLGGAGIVGAAFVGGVVAVAVTCVCAGMTGGQSRSDATTVVLAGVAVAACASAAQTFVQQRNIDTIQRIYAWMLGSLNTAGWSTVGLVILPVTLCVVLLCLNARLLDVITLGDEEAAALGVHPQRARLMLVGVATLGTSVVVSVSGLIGFVGIIVPHAVRLVAGPAHRYLMPLTVIWGGIFLLIADTVGRTALAPAELPVGVVTAFVGSPFFLFVLHRHRRGRS</sequence>
<feature type="transmembrane region" description="Helical" evidence="8">
    <location>
        <begin position="319"/>
        <end position="339"/>
    </location>
</feature>
<evidence type="ECO:0000256" key="7">
    <source>
        <dbReference type="ARBA" id="ARBA00023136"/>
    </source>
</evidence>
<dbReference type="KEGG" id="coe:CP258_10180"/>
<keyword evidence="6 8" id="KW-1133">Transmembrane helix</keyword>
<dbReference type="InterPro" id="IPR037294">
    <property type="entry name" value="ABC_BtuC-like"/>
</dbReference>
<protein>
    <submittedName>
        <fullName evidence="9">Iron chelate uptake ABC transporter family permease subunit</fullName>
    </submittedName>
</protein>
<accession>A0AAU8PU89</accession>
<name>A0AAU8PU89_CORPS</name>
<comment type="subcellular location">
    <subcellularLocation>
        <location evidence="1">Cell membrane</location>
        <topology evidence="1">Multi-pass membrane protein</topology>
    </subcellularLocation>
</comment>
<dbReference type="GO" id="GO:0022857">
    <property type="term" value="F:transmembrane transporter activity"/>
    <property type="evidence" value="ECO:0007669"/>
    <property type="project" value="InterPro"/>
</dbReference>
<organism evidence="9 10">
    <name type="scientific">Corynebacterium pseudotuberculosis 258</name>
    <dbReference type="NCBI Taxonomy" id="1168865"/>
    <lineage>
        <taxon>Bacteria</taxon>
        <taxon>Bacillati</taxon>
        <taxon>Actinomycetota</taxon>
        <taxon>Actinomycetes</taxon>
        <taxon>Mycobacteriales</taxon>
        <taxon>Corynebacteriaceae</taxon>
        <taxon>Corynebacterium</taxon>
    </lineage>
</organism>
<keyword evidence="7 8" id="KW-0472">Membrane</keyword>
<evidence type="ECO:0000256" key="5">
    <source>
        <dbReference type="ARBA" id="ARBA00022692"/>
    </source>
</evidence>
<feature type="transmembrane region" description="Helical" evidence="8">
    <location>
        <begin position="99"/>
        <end position="119"/>
    </location>
</feature>
<feature type="transmembrane region" description="Helical" evidence="8">
    <location>
        <begin position="203"/>
        <end position="224"/>
    </location>
</feature>
<evidence type="ECO:0000256" key="3">
    <source>
        <dbReference type="ARBA" id="ARBA00022448"/>
    </source>
</evidence>
<dbReference type="RefSeq" id="WP_014523677.1">
    <property type="nucleotide sequence ID" value="NC_017945.3"/>
</dbReference>
<keyword evidence="3" id="KW-0813">Transport</keyword>
<feature type="transmembrane region" description="Helical" evidence="8">
    <location>
        <begin position="70"/>
        <end position="87"/>
    </location>
</feature>
<dbReference type="PROSITE" id="PS51257">
    <property type="entry name" value="PROKAR_LIPOPROTEIN"/>
    <property type="match status" value="1"/>
</dbReference>
<keyword evidence="5 8" id="KW-0812">Transmembrane</keyword>